<gene>
    <name evidence="16" type="ORF">MNBD_NITROSPINAE04-1839</name>
</gene>
<keyword evidence="7" id="KW-1005">Bacterial flagellum biogenesis</keyword>
<dbReference type="InterPro" id="IPR047040">
    <property type="entry name" value="FlhF__GTPase_dom"/>
</dbReference>
<sequence length="419" mass="45774">MQVRRYEAVDMNEAVQLVKRDLGPEAVILSTRTVNKGGARFGLFGRQVVEVTAAVETPEIVERKVTAAPKKQRPDFVSLEPLKAATAAIEPVIDGIGQINQRLDSLASNNDGGQDAGDRVSDDVRELKSMISFLIDQSLEDKLIKESKSFLALSRYLQNQGVAPEYIQSLIEEIKAHAGGGPAPDLGTLIHIAASRMRDCLTFDGWIHGADDQSGQKVVALIGPTGVGKTTTIAKLASDLTMKGKKVGLITIDTYRIAAVEQLKIYAKILNIPLEVVLSPGDLKNALHSFRSAEVVLIDTAGRSQRDMAQLDDLGRFLDVIEGVETRLTLSASASDRQMEESIRNFSKLRVDGLIFTKLDEAVHLGPVYNQHVRTGIPISYFTTGQRVPEDIEQAGAKRLIGGMFKPDQNKKQQTINHN</sequence>
<dbReference type="Gene3D" id="1.20.120.1380">
    <property type="entry name" value="Flagellar FlhF biosynthesis protein, N domain"/>
    <property type="match status" value="1"/>
</dbReference>
<comment type="function">
    <text evidence="12">Necessary for flagellar biosynthesis. May be involved in translocation of the flagellum.</text>
</comment>
<dbReference type="CDD" id="cd17873">
    <property type="entry name" value="FlhF"/>
    <property type="match status" value="1"/>
</dbReference>
<evidence type="ECO:0000256" key="12">
    <source>
        <dbReference type="ARBA" id="ARBA00025337"/>
    </source>
</evidence>
<evidence type="ECO:0000256" key="2">
    <source>
        <dbReference type="ARBA" id="ARBA00008531"/>
    </source>
</evidence>
<dbReference type="EMBL" id="UOGA01000089">
    <property type="protein sequence ID" value="VAX17212.1"/>
    <property type="molecule type" value="Genomic_DNA"/>
</dbReference>
<keyword evidence="16" id="KW-0969">Cilium</keyword>
<dbReference type="InterPro" id="IPR027417">
    <property type="entry name" value="P-loop_NTPase"/>
</dbReference>
<dbReference type="SMART" id="SM00962">
    <property type="entry name" value="SRP54"/>
    <property type="match status" value="1"/>
</dbReference>
<feature type="domain" description="AAA+ ATPase" evidence="14">
    <location>
        <begin position="215"/>
        <end position="361"/>
    </location>
</feature>
<dbReference type="InterPro" id="IPR020006">
    <property type="entry name" value="FlhF"/>
</dbReference>
<dbReference type="SMART" id="SM00382">
    <property type="entry name" value="AAA"/>
    <property type="match status" value="1"/>
</dbReference>
<dbReference type="InterPro" id="IPR003593">
    <property type="entry name" value="AAA+_ATPase"/>
</dbReference>
<evidence type="ECO:0000256" key="4">
    <source>
        <dbReference type="ARBA" id="ARBA00022448"/>
    </source>
</evidence>
<dbReference type="GO" id="GO:0044781">
    <property type="term" value="P:bacterial-type flagellum organization"/>
    <property type="evidence" value="ECO:0007669"/>
    <property type="project" value="UniProtKB-KW"/>
</dbReference>
<evidence type="ECO:0000256" key="6">
    <source>
        <dbReference type="ARBA" id="ARBA00022741"/>
    </source>
</evidence>
<evidence type="ECO:0000256" key="5">
    <source>
        <dbReference type="ARBA" id="ARBA00022475"/>
    </source>
</evidence>
<dbReference type="GO" id="GO:0005047">
    <property type="term" value="F:signal recognition particle binding"/>
    <property type="evidence" value="ECO:0007669"/>
    <property type="project" value="TreeGrafter"/>
</dbReference>
<dbReference type="GO" id="GO:0005525">
    <property type="term" value="F:GTP binding"/>
    <property type="evidence" value="ECO:0007669"/>
    <property type="project" value="UniProtKB-KW"/>
</dbReference>
<dbReference type="PANTHER" id="PTHR43134">
    <property type="entry name" value="SIGNAL RECOGNITION PARTICLE RECEPTOR SUBUNIT ALPHA"/>
    <property type="match status" value="1"/>
</dbReference>
<organism evidence="16">
    <name type="scientific">hydrothermal vent metagenome</name>
    <dbReference type="NCBI Taxonomy" id="652676"/>
    <lineage>
        <taxon>unclassified sequences</taxon>
        <taxon>metagenomes</taxon>
        <taxon>ecological metagenomes</taxon>
    </lineage>
</organism>
<keyword evidence="5" id="KW-1003">Cell membrane</keyword>
<dbReference type="NCBIfam" id="TIGR03499">
    <property type="entry name" value="FlhF"/>
    <property type="match status" value="1"/>
</dbReference>
<keyword evidence="10" id="KW-0472">Membrane</keyword>
<keyword evidence="8" id="KW-0653">Protein transport</keyword>
<evidence type="ECO:0000256" key="9">
    <source>
        <dbReference type="ARBA" id="ARBA00023134"/>
    </source>
</evidence>
<dbReference type="InterPro" id="IPR000897">
    <property type="entry name" value="SRP54_GTPase_dom"/>
</dbReference>
<feature type="domain" description="SRP54-type proteins GTP-binding" evidence="15">
    <location>
        <begin position="216"/>
        <end position="406"/>
    </location>
</feature>
<evidence type="ECO:0000313" key="16">
    <source>
        <dbReference type="EMBL" id="VAX17212.1"/>
    </source>
</evidence>
<evidence type="ECO:0000256" key="11">
    <source>
        <dbReference type="ARBA" id="ARBA00023225"/>
    </source>
</evidence>
<evidence type="ECO:0000256" key="10">
    <source>
        <dbReference type="ARBA" id="ARBA00023136"/>
    </source>
</evidence>
<dbReference type="GO" id="GO:0005886">
    <property type="term" value="C:plasma membrane"/>
    <property type="evidence" value="ECO:0007669"/>
    <property type="project" value="UniProtKB-SubCell"/>
</dbReference>
<dbReference type="Pfam" id="PF00448">
    <property type="entry name" value="SRP54"/>
    <property type="match status" value="1"/>
</dbReference>
<keyword evidence="9" id="KW-0342">GTP-binding</keyword>
<comment type="subcellular location">
    <subcellularLocation>
        <location evidence="1">Cell membrane</location>
        <topology evidence="1">Peripheral membrane protein</topology>
        <orientation evidence="1">Cytoplasmic side</orientation>
    </subcellularLocation>
</comment>
<evidence type="ECO:0000256" key="13">
    <source>
        <dbReference type="ARBA" id="ARBA00030866"/>
    </source>
</evidence>
<evidence type="ECO:0000256" key="1">
    <source>
        <dbReference type="ARBA" id="ARBA00004413"/>
    </source>
</evidence>
<dbReference type="AlphaFoldDB" id="A0A3B1BMF8"/>
<protein>
    <recommendedName>
        <fullName evidence="3">Flagellar biosynthesis protein FlhF</fullName>
    </recommendedName>
    <alternativeName>
        <fullName evidence="13">Flagella-associated GTP-binding protein</fullName>
    </alternativeName>
</protein>
<reference evidence="16" key="1">
    <citation type="submission" date="2018-06" db="EMBL/GenBank/DDBJ databases">
        <authorList>
            <person name="Zhirakovskaya E."/>
        </authorList>
    </citation>
    <scope>NUCLEOTIDE SEQUENCE</scope>
</reference>
<dbReference type="GO" id="GO:0003924">
    <property type="term" value="F:GTPase activity"/>
    <property type="evidence" value="ECO:0007669"/>
    <property type="project" value="InterPro"/>
</dbReference>
<name>A0A3B1BMF8_9ZZZZ</name>
<evidence type="ECO:0000259" key="15">
    <source>
        <dbReference type="SMART" id="SM00962"/>
    </source>
</evidence>
<evidence type="ECO:0000259" key="14">
    <source>
        <dbReference type="SMART" id="SM00382"/>
    </source>
</evidence>
<dbReference type="GO" id="GO:0006614">
    <property type="term" value="P:SRP-dependent cotranslational protein targeting to membrane"/>
    <property type="evidence" value="ECO:0007669"/>
    <property type="project" value="InterPro"/>
</dbReference>
<dbReference type="PANTHER" id="PTHR43134:SF3">
    <property type="entry name" value="FLAGELLAR BIOSYNTHESIS PROTEIN FLHF"/>
    <property type="match status" value="1"/>
</dbReference>
<proteinExistence type="inferred from homology"/>
<accession>A0A3B1BMF8</accession>
<dbReference type="GO" id="GO:0015031">
    <property type="term" value="P:protein transport"/>
    <property type="evidence" value="ECO:0007669"/>
    <property type="project" value="UniProtKB-KW"/>
</dbReference>
<keyword evidence="16" id="KW-0282">Flagellum</keyword>
<evidence type="ECO:0000256" key="3">
    <source>
        <dbReference type="ARBA" id="ARBA00014919"/>
    </source>
</evidence>
<keyword evidence="4" id="KW-0813">Transport</keyword>
<evidence type="ECO:0000256" key="8">
    <source>
        <dbReference type="ARBA" id="ARBA00022927"/>
    </source>
</evidence>
<keyword evidence="6" id="KW-0547">Nucleotide-binding</keyword>
<evidence type="ECO:0000256" key="7">
    <source>
        <dbReference type="ARBA" id="ARBA00022795"/>
    </source>
</evidence>
<comment type="similarity">
    <text evidence="2">Belongs to the GTP-binding SRP family.</text>
</comment>
<dbReference type="FunFam" id="3.40.50.300:FF:000695">
    <property type="entry name" value="Flagellar biosynthesis regulator FlhF"/>
    <property type="match status" value="1"/>
</dbReference>
<keyword evidence="16" id="KW-0966">Cell projection</keyword>
<dbReference type="Gene3D" id="3.40.50.300">
    <property type="entry name" value="P-loop containing nucleotide triphosphate hydrolases"/>
    <property type="match status" value="1"/>
</dbReference>
<keyword evidence="11" id="KW-1006">Bacterial flagellum protein export</keyword>
<dbReference type="SUPFAM" id="SSF52540">
    <property type="entry name" value="P-loop containing nucleoside triphosphate hydrolases"/>
    <property type="match status" value="1"/>
</dbReference>